<dbReference type="AlphaFoldDB" id="A0A3N1XYP8"/>
<reference evidence="1 2" key="1">
    <citation type="submission" date="2018-11" db="EMBL/GenBank/DDBJ databases">
        <title>Genomic Encyclopedia of Type Strains, Phase IV (KMG-IV): sequencing the most valuable type-strain genomes for metagenomic binning, comparative biology and taxonomic classification.</title>
        <authorList>
            <person name="Goeker M."/>
        </authorList>
    </citation>
    <scope>NUCLEOTIDE SEQUENCE [LARGE SCALE GENOMIC DNA]</scope>
    <source>
        <strain evidence="1 2">DSM 26537</strain>
    </source>
</reference>
<proteinExistence type="predicted"/>
<dbReference type="Proteomes" id="UP000273083">
    <property type="component" value="Unassembled WGS sequence"/>
</dbReference>
<name>A0A3N1XYP8_9FIRM</name>
<keyword evidence="2" id="KW-1185">Reference proteome</keyword>
<evidence type="ECO:0000313" key="1">
    <source>
        <dbReference type="EMBL" id="ROR31725.1"/>
    </source>
</evidence>
<protein>
    <submittedName>
        <fullName evidence="1">Uncharacterized protein</fullName>
    </submittedName>
</protein>
<comment type="caution">
    <text evidence="1">The sequence shown here is derived from an EMBL/GenBank/DDBJ whole genome shotgun (WGS) entry which is preliminary data.</text>
</comment>
<dbReference type="RefSeq" id="WP_123607814.1">
    <property type="nucleotide sequence ID" value="NZ_RJVG01000001.1"/>
</dbReference>
<sequence length="105" mass="12486">MSDKKIIKNCLMCTDYECESLYKYVYDFNNEKKKPLILETDGYCFTKKDTDSHGNIIENFDRTIERSCCTLSIFQTAIIDKELQKAKNIEELRELFNQKYLKDES</sequence>
<dbReference type="EMBL" id="RJVG01000001">
    <property type="protein sequence ID" value="ROR31725.1"/>
    <property type="molecule type" value="Genomic_DNA"/>
</dbReference>
<accession>A0A3N1XYP8</accession>
<evidence type="ECO:0000313" key="2">
    <source>
        <dbReference type="Proteomes" id="UP000273083"/>
    </source>
</evidence>
<organism evidence="1 2">
    <name type="scientific">Mobilisporobacter senegalensis</name>
    <dbReference type="NCBI Taxonomy" id="1329262"/>
    <lineage>
        <taxon>Bacteria</taxon>
        <taxon>Bacillati</taxon>
        <taxon>Bacillota</taxon>
        <taxon>Clostridia</taxon>
        <taxon>Lachnospirales</taxon>
        <taxon>Lachnospiraceae</taxon>
        <taxon>Mobilisporobacter</taxon>
    </lineage>
</organism>
<gene>
    <name evidence="1" type="ORF">EDD66_101343</name>
</gene>